<dbReference type="CDD" id="cd05907">
    <property type="entry name" value="VL_LC_FACS_like"/>
    <property type="match status" value="1"/>
</dbReference>
<keyword evidence="1" id="KW-0547">Nucleotide-binding</keyword>
<sequence>MTTTSGAALQATDLCEAFACTVAERPDEEAMRASDGSVSLTWSQVDAEVRRVAGGLAALGVTTGGTTCMMLANRYQAAVTDLATLHLGAVPVSLYNSTATSQLTYLLDDARCDVLVTETAFADKARTAIAATSRKPKLVVIDGTGDEPDWATLTSMGEPLAPGARPELSADDVLTVVYTSGTTGVPKGAELTHDNILEQIRGLHSLGRLPMGGRSLSYLPFAHMGDRLCAYYMPIVSGSSITYHLNPKTAALLLPELQPTLYMAVPRIWNYVMGLAHAAIEASPQRAELEKALELGLRLHDDRLAGKEVDTALRGEWLSYDEALDGLRRTLGLAAGELLFTGAAPLPPETLRFFAAIGVDLCECYGQSETAGIILCNPAGAARPVTNGLPLPGVEARIADDGELLLKGPMVMKGYRGKPDLTAEAFDPDGWLRTGDIFVQDEAGYYRIVDRKKEILVSSTGKNVSPVLVENTLVANCPLIAPAVCIGDARPYVTALIALEPEGTAALTGEADPARNAANPLVRERIRDGIRAANEHLNAAEQVRRFLLVESTWLPGTDELTPTMKLRRKPIAEKYAKEIELLYGPPSDRVVEVVEPR</sequence>
<organism evidence="4 5">
    <name type="scientific">Sporichthya brevicatena</name>
    <dbReference type="NCBI Taxonomy" id="171442"/>
    <lineage>
        <taxon>Bacteria</taxon>
        <taxon>Bacillati</taxon>
        <taxon>Actinomycetota</taxon>
        <taxon>Actinomycetes</taxon>
        <taxon>Sporichthyales</taxon>
        <taxon>Sporichthyaceae</taxon>
        <taxon>Sporichthya</taxon>
    </lineage>
</organism>
<evidence type="ECO:0000259" key="3">
    <source>
        <dbReference type="Pfam" id="PF00501"/>
    </source>
</evidence>
<name>A0ABN1GUH6_9ACTN</name>
<evidence type="ECO:0000256" key="1">
    <source>
        <dbReference type="ARBA" id="ARBA00022741"/>
    </source>
</evidence>
<comment type="caution">
    <text evidence="4">The sequence shown here is derived from an EMBL/GenBank/DDBJ whole genome shotgun (WGS) entry which is preliminary data.</text>
</comment>
<dbReference type="Gene3D" id="3.40.50.12780">
    <property type="entry name" value="N-terminal domain of ligase-like"/>
    <property type="match status" value="1"/>
</dbReference>
<reference evidence="4 5" key="1">
    <citation type="journal article" date="2019" name="Int. J. Syst. Evol. Microbiol.">
        <title>The Global Catalogue of Microorganisms (GCM) 10K type strain sequencing project: providing services to taxonomists for standard genome sequencing and annotation.</title>
        <authorList>
            <consortium name="The Broad Institute Genomics Platform"/>
            <consortium name="The Broad Institute Genome Sequencing Center for Infectious Disease"/>
            <person name="Wu L."/>
            <person name="Ma J."/>
        </authorList>
    </citation>
    <scope>NUCLEOTIDE SEQUENCE [LARGE SCALE GENOMIC DNA]</scope>
    <source>
        <strain evidence="4 5">JCM 10671</strain>
    </source>
</reference>
<evidence type="ECO:0000313" key="4">
    <source>
        <dbReference type="EMBL" id="GAA0619913.1"/>
    </source>
</evidence>
<gene>
    <name evidence="4" type="primary">fadD11</name>
    <name evidence="4" type="ORF">GCM10009547_23010</name>
</gene>
<proteinExistence type="predicted"/>
<accession>A0ABN1GUH6</accession>
<evidence type="ECO:0000256" key="2">
    <source>
        <dbReference type="ARBA" id="ARBA00022840"/>
    </source>
</evidence>
<dbReference type="Pfam" id="PF00501">
    <property type="entry name" value="AMP-binding"/>
    <property type="match status" value="1"/>
</dbReference>
<dbReference type="GO" id="GO:0016874">
    <property type="term" value="F:ligase activity"/>
    <property type="evidence" value="ECO:0007669"/>
    <property type="project" value="UniProtKB-KW"/>
</dbReference>
<dbReference type="PANTHER" id="PTHR43272:SF33">
    <property type="entry name" value="AMP-BINDING DOMAIN-CONTAINING PROTEIN-RELATED"/>
    <property type="match status" value="1"/>
</dbReference>
<feature type="domain" description="AMP-dependent synthetase/ligase" evidence="3">
    <location>
        <begin position="21"/>
        <end position="415"/>
    </location>
</feature>
<dbReference type="EMBL" id="BAAAHE010000017">
    <property type="protein sequence ID" value="GAA0619913.1"/>
    <property type="molecule type" value="Genomic_DNA"/>
</dbReference>
<evidence type="ECO:0000313" key="5">
    <source>
        <dbReference type="Proteomes" id="UP001500957"/>
    </source>
</evidence>
<dbReference type="PANTHER" id="PTHR43272">
    <property type="entry name" value="LONG-CHAIN-FATTY-ACID--COA LIGASE"/>
    <property type="match status" value="1"/>
</dbReference>
<dbReference type="Pfam" id="PF23562">
    <property type="entry name" value="AMP-binding_C_3"/>
    <property type="match status" value="1"/>
</dbReference>
<dbReference type="InterPro" id="IPR000873">
    <property type="entry name" value="AMP-dep_synth/lig_dom"/>
</dbReference>
<dbReference type="InterPro" id="IPR020845">
    <property type="entry name" value="AMP-binding_CS"/>
</dbReference>
<dbReference type="PROSITE" id="PS00455">
    <property type="entry name" value="AMP_BINDING"/>
    <property type="match status" value="1"/>
</dbReference>
<dbReference type="RefSeq" id="WP_344604799.1">
    <property type="nucleotide sequence ID" value="NZ_BAAAHE010000017.1"/>
</dbReference>
<dbReference type="Proteomes" id="UP001500957">
    <property type="component" value="Unassembled WGS sequence"/>
</dbReference>
<keyword evidence="5" id="KW-1185">Reference proteome</keyword>
<protein>
    <submittedName>
        <fullName evidence="4">Fatty acid--CoA ligase FadD11</fullName>
    </submittedName>
</protein>
<dbReference type="InterPro" id="IPR042099">
    <property type="entry name" value="ANL_N_sf"/>
</dbReference>
<keyword evidence="4" id="KW-0436">Ligase</keyword>
<dbReference type="SUPFAM" id="SSF56801">
    <property type="entry name" value="Acetyl-CoA synthetase-like"/>
    <property type="match status" value="1"/>
</dbReference>
<keyword evidence="2" id="KW-0067">ATP-binding</keyword>